<evidence type="ECO:0000313" key="2">
    <source>
        <dbReference type="Proteomes" id="UP001281761"/>
    </source>
</evidence>
<comment type="caution">
    <text evidence="1">The sequence shown here is derived from an EMBL/GenBank/DDBJ whole genome shotgun (WGS) entry which is preliminary data.</text>
</comment>
<keyword evidence="2" id="KW-1185">Reference proteome</keyword>
<reference evidence="1 2" key="1">
    <citation type="journal article" date="2022" name="bioRxiv">
        <title>Genomics of Preaxostyla Flagellates Illuminates Evolutionary Transitions and the Path Towards Mitochondrial Loss.</title>
        <authorList>
            <person name="Novak L.V.F."/>
            <person name="Treitli S.C."/>
            <person name="Pyrih J."/>
            <person name="Halakuc P."/>
            <person name="Pipaliya S.V."/>
            <person name="Vacek V."/>
            <person name="Brzon O."/>
            <person name="Soukal P."/>
            <person name="Eme L."/>
            <person name="Dacks J.B."/>
            <person name="Karnkowska A."/>
            <person name="Elias M."/>
            <person name="Hampl V."/>
        </authorList>
    </citation>
    <scope>NUCLEOTIDE SEQUENCE [LARGE SCALE GENOMIC DNA]</scope>
    <source>
        <strain evidence="1">NAU3</strain>
        <tissue evidence="1">Gut</tissue>
    </source>
</reference>
<organism evidence="1 2">
    <name type="scientific">Blattamonas nauphoetae</name>
    <dbReference type="NCBI Taxonomy" id="2049346"/>
    <lineage>
        <taxon>Eukaryota</taxon>
        <taxon>Metamonada</taxon>
        <taxon>Preaxostyla</taxon>
        <taxon>Oxymonadida</taxon>
        <taxon>Blattamonas</taxon>
    </lineage>
</organism>
<dbReference type="Proteomes" id="UP001281761">
    <property type="component" value="Unassembled WGS sequence"/>
</dbReference>
<evidence type="ECO:0008006" key="3">
    <source>
        <dbReference type="Google" id="ProtNLM"/>
    </source>
</evidence>
<name>A0ABQ9XSV7_9EUKA</name>
<gene>
    <name evidence="1" type="ORF">BLNAU_10497</name>
</gene>
<evidence type="ECO:0000313" key="1">
    <source>
        <dbReference type="EMBL" id="KAK2954477.1"/>
    </source>
</evidence>
<sequence>MFGLLKVMQTIFATTVDTEREFSTVHRTKGKDRTNLTTHHVEVLTKIYHNTPPLHSDDTFTFISMERDRIEF</sequence>
<dbReference type="EMBL" id="JARBJD010000077">
    <property type="protein sequence ID" value="KAK2954477.1"/>
    <property type="molecule type" value="Genomic_DNA"/>
</dbReference>
<accession>A0ABQ9XSV7</accession>
<proteinExistence type="predicted"/>
<protein>
    <recommendedName>
        <fullName evidence="3">HAT C-terminal dimerisation domain-containing protein</fullName>
    </recommendedName>
</protein>